<keyword evidence="5" id="KW-1185">Reference proteome</keyword>
<dbReference type="RefSeq" id="XP_024662499.1">
    <property type="nucleotide sequence ID" value="XM_024806731.1"/>
</dbReference>
<dbReference type="PROSITE" id="PS50084">
    <property type="entry name" value="KH_TYPE_1"/>
    <property type="match status" value="1"/>
</dbReference>
<name>A0A2T0FC15_9ASCO</name>
<organism evidence="4 5">
    <name type="scientific">Wickerhamiella sorbophila</name>
    <dbReference type="NCBI Taxonomy" id="45607"/>
    <lineage>
        <taxon>Eukaryota</taxon>
        <taxon>Fungi</taxon>
        <taxon>Dikarya</taxon>
        <taxon>Ascomycota</taxon>
        <taxon>Saccharomycotina</taxon>
        <taxon>Dipodascomycetes</taxon>
        <taxon>Dipodascales</taxon>
        <taxon>Trichomonascaceae</taxon>
        <taxon>Wickerhamiella</taxon>
    </lineage>
</organism>
<dbReference type="STRING" id="45607.A0A2T0FC15"/>
<feature type="region of interest" description="Disordered" evidence="2">
    <location>
        <begin position="224"/>
        <end position="290"/>
    </location>
</feature>
<feature type="compositionally biased region" description="Basic and acidic residues" evidence="2">
    <location>
        <begin position="239"/>
        <end position="252"/>
    </location>
</feature>
<dbReference type="InterPro" id="IPR036612">
    <property type="entry name" value="KH_dom_type_1_sf"/>
</dbReference>
<feature type="compositionally biased region" description="Basic and acidic residues" evidence="2">
    <location>
        <begin position="262"/>
        <end position="289"/>
    </location>
</feature>
<dbReference type="EMBL" id="NDIQ01000001">
    <property type="protein sequence ID" value="PRT52553.1"/>
    <property type="molecule type" value="Genomic_DNA"/>
</dbReference>
<evidence type="ECO:0000313" key="5">
    <source>
        <dbReference type="Proteomes" id="UP000238350"/>
    </source>
</evidence>
<dbReference type="PANTHER" id="PTHR10288">
    <property type="entry name" value="KH DOMAIN CONTAINING RNA BINDING PROTEIN"/>
    <property type="match status" value="1"/>
</dbReference>
<dbReference type="SUPFAM" id="SSF54791">
    <property type="entry name" value="Eukaryotic type KH-domain (KH-domain type I)"/>
    <property type="match status" value="1"/>
</dbReference>
<evidence type="ECO:0000313" key="4">
    <source>
        <dbReference type="EMBL" id="PRT52553.1"/>
    </source>
</evidence>
<dbReference type="GO" id="GO:0003723">
    <property type="term" value="F:RNA binding"/>
    <property type="evidence" value="ECO:0007669"/>
    <property type="project" value="UniProtKB-UniRule"/>
</dbReference>
<dbReference type="Gene3D" id="3.30.1370.10">
    <property type="entry name" value="K Homology domain, type 1"/>
    <property type="match status" value="2"/>
</dbReference>
<dbReference type="AlphaFoldDB" id="A0A2T0FC15"/>
<comment type="caution">
    <text evidence="4">The sequence shown here is derived from an EMBL/GenBank/DDBJ whole genome shotgun (WGS) entry which is preliminary data.</text>
</comment>
<accession>A0A2T0FC15</accession>
<dbReference type="OrthoDB" id="4095817at2759"/>
<evidence type="ECO:0000256" key="2">
    <source>
        <dbReference type="SAM" id="MobiDB-lite"/>
    </source>
</evidence>
<feature type="compositionally biased region" description="Low complexity" evidence="2">
    <location>
        <begin position="13"/>
        <end position="34"/>
    </location>
</feature>
<protein>
    <submittedName>
        <fullName evidence="4">PAB1-binding protein 2</fullName>
    </submittedName>
</protein>
<evidence type="ECO:0000256" key="1">
    <source>
        <dbReference type="PROSITE-ProRule" id="PRU00117"/>
    </source>
</evidence>
<feature type="region of interest" description="Disordered" evidence="2">
    <location>
        <begin position="1"/>
        <end position="57"/>
    </location>
</feature>
<reference evidence="4 5" key="1">
    <citation type="submission" date="2017-04" db="EMBL/GenBank/DDBJ databases">
        <title>Genome sequencing of [Candida] sorbophila.</title>
        <authorList>
            <person name="Ahn J.O."/>
        </authorList>
    </citation>
    <scope>NUCLEOTIDE SEQUENCE [LARGE SCALE GENOMIC DNA]</scope>
    <source>
        <strain evidence="4 5">DS02</strain>
    </source>
</reference>
<feature type="domain" description="K Homology" evidence="3">
    <location>
        <begin position="153"/>
        <end position="213"/>
    </location>
</feature>
<feature type="compositionally biased region" description="Polar residues" evidence="2">
    <location>
        <begin position="1"/>
        <end position="11"/>
    </location>
</feature>
<dbReference type="Proteomes" id="UP000238350">
    <property type="component" value="Unassembled WGS sequence"/>
</dbReference>
<dbReference type="GeneID" id="36513922"/>
<gene>
    <name evidence="4" type="ORF">B9G98_00173</name>
</gene>
<dbReference type="InterPro" id="IPR004088">
    <property type="entry name" value="KH_dom_type_1"/>
</dbReference>
<proteinExistence type="predicted"/>
<keyword evidence="1" id="KW-0694">RNA-binding</keyword>
<sequence length="381" mass="42606">MTQDAASPHDNQPSDSSHSLSGSPNSSESSSSESGSRKRAYSEGPGLLSRKQSVMEDDNPRERFHLRFLVRSQYCSRILGHGARRLQELKERAAQRKSSLEAWISRPANTEYRVMHAVGTPESVAKFVGLITRVILEEPEDASNSHSKPYTLLVLIPHAMMGRLIGSRMAHFKEIERQSAAHLSADHNKLPNSDDRLVYIAGVADSLHIAVYHLGVAYLRDPQRKTTSTPFEPAPGVEIDIRDPQSSRERTIPKRPSMGDLAPRRSNDGMRSQVKKEQKVEEPPSKPQEKLQLPLLSNNVPPALLTAYEVARESHKEQLRQCVPVKNARSEAVETLIDNIRRVTKVKVETVDDDTLALSGAPEENTLALYLLYRFLRDVST</sequence>
<evidence type="ECO:0000259" key="3">
    <source>
        <dbReference type="Pfam" id="PF00013"/>
    </source>
</evidence>
<dbReference type="Pfam" id="PF00013">
    <property type="entry name" value="KH_1"/>
    <property type="match status" value="1"/>
</dbReference>